<organism evidence="2 3">
    <name type="scientific">Cysteiniphilum litorale</name>
    <dbReference type="NCBI Taxonomy" id="2056700"/>
    <lineage>
        <taxon>Bacteria</taxon>
        <taxon>Pseudomonadati</taxon>
        <taxon>Pseudomonadota</taxon>
        <taxon>Gammaproteobacteria</taxon>
        <taxon>Thiotrichales</taxon>
        <taxon>Fastidiosibacteraceae</taxon>
        <taxon>Cysteiniphilum</taxon>
    </lineage>
</organism>
<dbReference type="Proteomes" id="UP000636949">
    <property type="component" value="Unassembled WGS sequence"/>
</dbReference>
<evidence type="ECO:0000313" key="3">
    <source>
        <dbReference type="Proteomes" id="UP000636949"/>
    </source>
</evidence>
<dbReference type="InterPro" id="IPR052165">
    <property type="entry name" value="Membrane_assoc_protease"/>
</dbReference>
<proteinExistence type="predicted"/>
<reference evidence="2" key="2">
    <citation type="submission" date="2020-09" db="EMBL/GenBank/DDBJ databases">
        <authorList>
            <person name="Sun Q."/>
            <person name="Zhou Y."/>
        </authorList>
    </citation>
    <scope>NUCLEOTIDE SEQUENCE</scope>
    <source>
        <strain evidence="2">CGMCC 1.15758</strain>
    </source>
</reference>
<comment type="caution">
    <text evidence="2">The sequence shown here is derived from an EMBL/GenBank/DDBJ whole genome shotgun (WGS) entry which is preliminary data.</text>
</comment>
<gene>
    <name evidence="2" type="ORF">GCM10010995_11990</name>
</gene>
<dbReference type="RefSeq" id="WP_117002287.1">
    <property type="nucleotide sequence ID" value="NZ_BMJS01000010.1"/>
</dbReference>
<dbReference type="GO" id="GO:0005886">
    <property type="term" value="C:plasma membrane"/>
    <property type="evidence" value="ECO:0007669"/>
    <property type="project" value="TreeGrafter"/>
</dbReference>
<keyword evidence="1" id="KW-0812">Transmembrane</keyword>
<evidence type="ECO:0000313" key="2">
    <source>
        <dbReference type="EMBL" id="GGF96366.1"/>
    </source>
</evidence>
<keyword evidence="1" id="KW-0472">Membrane</keyword>
<protein>
    <submittedName>
        <fullName evidence="2">Membrane protein</fullName>
    </submittedName>
</protein>
<feature type="transmembrane region" description="Helical" evidence="1">
    <location>
        <begin position="12"/>
        <end position="41"/>
    </location>
</feature>
<dbReference type="AlphaFoldDB" id="A0A8J2Z4B0"/>
<reference evidence="2" key="1">
    <citation type="journal article" date="2014" name="Int. J. Syst. Evol. Microbiol.">
        <title>Complete genome sequence of Corynebacterium casei LMG S-19264T (=DSM 44701T), isolated from a smear-ripened cheese.</title>
        <authorList>
            <consortium name="US DOE Joint Genome Institute (JGI-PGF)"/>
            <person name="Walter F."/>
            <person name="Albersmeier A."/>
            <person name="Kalinowski J."/>
            <person name="Ruckert C."/>
        </authorList>
    </citation>
    <scope>NUCLEOTIDE SEQUENCE</scope>
    <source>
        <strain evidence="2">CGMCC 1.15758</strain>
    </source>
</reference>
<dbReference type="PANTHER" id="PTHR33507:SF3">
    <property type="entry name" value="INNER MEMBRANE PROTEIN YBBJ"/>
    <property type="match status" value="1"/>
</dbReference>
<evidence type="ECO:0000256" key="1">
    <source>
        <dbReference type="SAM" id="Phobius"/>
    </source>
</evidence>
<feature type="transmembrane region" description="Helical" evidence="1">
    <location>
        <begin position="47"/>
        <end position="69"/>
    </location>
</feature>
<sequence length="144" mass="16566">MLYWHWWVLMGILLIIEIFTLTMFFLFFAISALLLGVIMWFYPELPINWQLLLAGVFALGSMLLGCFFLKKRKQKNNVQLDVNDRLGRYIGKIVVITQRSHSGVAKAKIGDTEWRVLVEDAKVGDEVEILEVQSTSFVARKVSV</sequence>
<dbReference type="PANTHER" id="PTHR33507">
    <property type="entry name" value="INNER MEMBRANE PROTEIN YBBJ"/>
    <property type="match status" value="1"/>
</dbReference>
<keyword evidence="1" id="KW-1133">Transmembrane helix</keyword>
<keyword evidence="3" id="KW-1185">Reference proteome</keyword>
<name>A0A8J2Z4B0_9GAMM</name>
<dbReference type="OrthoDB" id="9810336at2"/>
<accession>A0A8J2Z4B0</accession>
<dbReference type="EMBL" id="BMJS01000010">
    <property type="protein sequence ID" value="GGF96366.1"/>
    <property type="molecule type" value="Genomic_DNA"/>
</dbReference>